<dbReference type="PANTHER" id="PTHR12791">
    <property type="entry name" value="GOLGI SNARE BET1-RELATED"/>
    <property type="match status" value="1"/>
</dbReference>
<evidence type="ECO:0000256" key="4">
    <source>
        <dbReference type="ARBA" id="ARBA00022692"/>
    </source>
</evidence>
<gene>
    <name evidence="14" type="ORF">Pdw03_7393</name>
</gene>
<evidence type="ECO:0000259" key="13">
    <source>
        <dbReference type="PROSITE" id="PS50192"/>
    </source>
</evidence>
<proteinExistence type="inferred from homology"/>
<comment type="subcellular location">
    <subcellularLocation>
        <location evidence="1">Golgi apparatus membrane</location>
        <topology evidence="1">Single-pass type IV membrane protein</topology>
    </subcellularLocation>
</comment>
<dbReference type="EMBL" id="CP060775">
    <property type="protein sequence ID" value="QQK43492.1"/>
    <property type="molecule type" value="Genomic_DNA"/>
</dbReference>
<dbReference type="PROSITE" id="PS50192">
    <property type="entry name" value="T_SNARE"/>
    <property type="match status" value="1"/>
</dbReference>
<evidence type="ECO:0000256" key="8">
    <source>
        <dbReference type="ARBA" id="ARBA00023054"/>
    </source>
</evidence>
<dbReference type="SUPFAM" id="SSF58038">
    <property type="entry name" value="SNARE fusion complex"/>
    <property type="match status" value="1"/>
</dbReference>
<dbReference type="InterPro" id="IPR048036">
    <property type="entry name" value="Tlg1p-like_N"/>
</dbReference>
<keyword evidence="8 11" id="KW-0175">Coiled coil</keyword>
<evidence type="ECO:0000256" key="7">
    <source>
        <dbReference type="ARBA" id="ARBA00023034"/>
    </source>
</evidence>
<comment type="similarity">
    <text evidence="2">Belongs to the syntaxin family.</text>
</comment>
<evidence type="ECO:0000256" key="9">
    <source>
        <dbReference type="ARBA" id="ARBA00023136"/>
    </source>
</evidence>
<evidence type="ECO:0000256" key="2">
    <source>
        <dbReference type="ARBA" id="ARBA00009063"/>
    </source>
</evidence>
<accession>A0A7T7BKU7</accession>
<evidence type="ECO:0000313" key="15">
    <source>
        <dbReference type="Proteomes" id="UP000595662"/>
    </source>
</evidence>
<evidence type="ECO:0000256" key="5">
    <source>
        <dbReference type="ARBA" id="ARBA00022927"/>
    </source>
</evidence>
<feature type="coiled-coil region" evidence="11">
    <location>
        <begin position="47"/>
        <end position="74"/>
    </location>
</feature>
<dbReference type="RefSeq" id="XP_065956727.1">
    <property type="nucleotide sequence ID" value="XM_066101644.1"/>
</dbReference>
<dbReference type="GO" id="GO:0015031">
    <property type="term" value="P:protein transport"/>
    <property type="evidence" value="ECO:0007669"/>
    <property type="project" value="UniProtKB-KW"/>
</dbReference>
<evidence type="ECO:0000313" key="14">
    <source>
        <dbReference type="EMBL" id="QQK43492.1"/>
    </source>
</evidence>
<dbReference type="Gene3D" id="1.20.5.110">
    <property type="match status" value="1"/>
</dbReference>
<dbReference type="Gene3D" id="1.20.58.90">
    <property type="match status" value="1"/>
</dbReference>
<evidence type="ECO:0000256" key="6">
    <source>
        <dbReference type="ARBA" id="ARBA00022989"/>
    </source>
</evidence>
<evidence type="ECO:0000256" key="10">
    <source>
        <dbReference type="ARBA" id="ARBA00073343"/>
    </source>
</evidence>
<reference evidence="14 15" key="1">
    <citation type="submission" date="2020-08" db="EMBL/GenBank/DDBJ databases">
        <title>The completed genome sequence of the pathogenic ascomycete fungus Penicillium digitatum.</title>
        <authorList>
            <person name="Wang M."/>
        </authorList>
    </citation>
    <scope>NUCLEOTIDE SEQUENCE [LARGE SCALE GENOMIC DNA]</scope>
    <source>
        <strain evidence="14 15">PdW03</strain>
    </source>
</reference>
<dbReference type="GO" id="GO:0000139">
    <property type="term" value="C:Golgi membrane"/>
    <property type="evidence" value="ECO:0007669"/>
    <property type="project" value="UniProtKB-SubCell"/>
</dbReference>
<dbReference type="FunFam" id="1.20.58.90:FF:000012">
    <property type="entry name" value="SNARE domain protein"/>
    <property type="match status" value="1"/>
</dbReference>
<dbReference type="CDD" id="cd21444">
    <property type="entry name" value="SNARE_NTD_Tlg1p-like"/>
    <property type="match status" value="1"/>
</dbReference>
<evidence type="ECO:0000256" key="3">
    <source>
        <dbReference type="ARBA" id="ARBA00022448"/>
    </source>
</evidence>
<evidence type="ECO:0000256" key="12">
    <source>
        <dbReference type="SAM" id="Phobius"/>
    </source>
</evidence>
<dbReference type="SUPFAM" id="SSF47661">
    <property type="entry name" value="t-snare proteins"/>
    <property type="match status" value="1"/>
</dbReference>
<dbReference type="GO" id="GO:0048193">
    <property type="term" value="P:Golgi vesicle transport"/>
    <property type="evidence" value="ECO:0007669"/>
    <property type="project" value="InterPro"/>
</dbReference>
<dbReference type="CDD" id="cd15851">
    <property type="entry name" value="SNARE_Syntaxin6"/>
    <property type="match status" value="1"/>
</dbReference>
<keyword evidence="6 12" id="KW-1133">Transmembrane helix</keyword>
<keyword evidence="3" id="KW-0813">Transport</keyword>
<protein>
    <recommendedName>
        <fullName evidence="10">t-SNARE affecting a late Golgi compartment protein 1</fullName>
    </recommendedName>
</protein>
<evidence type="ECO:0000256" key="1">
    <source>
        <dbReference type="ARBA" id="ARBA00004409"/>
    </source>
</evidence>
<keyword evidence="4 12" id="KW-0812">Transmembrane</keyword>
<dbReference type="InterPro" id="IPR015260">
    <property type="entry name" value="Syntaxin-6/10/61_N"/>
</dbReference>
<sequence length="242" mass="27626">MEHADPFLQVQADVVSTLQTSRPLFSSYLRIRSLAKSPNNPELQQARLELESTLTELTADLNDLVESVRAIEQDPYRYGLELEEVQRRRKLVDDVGDEVEKMHEELQQTVSDSAVETLPNPTEFDAALEEEERGRSGDDYYASMEQQRQFELMHEQDEQLDGVFRTVGNLRQQADDMGRELEDQAVMIDEVDTLADRVGGKLSNGMSRIKHIVRKNEDTWSSFCIAALIFVLVLLLILLIAL</sequence>
<organism evidence="14 15">
    <name type="scientific">Penicillium digitatum</name>
    <name type="common">Green mold</name>
    <dbReference type="NCBI Taxonomy" id="36651"/>
    <lineage>
        <taxon>Eukaryota</taxon>
        <taxon>Fungi</taxon>
        <taxon>Dikarya</taxon>
        <taxon>Ascomycota</taxon>
        <taxon>Pezizomycotina</taxon>
        <taxon>Eurotiomycetes</taxon>
        <taxon>Eurotiomycetidae</taxon>
        <taxon>Eurotiales</taxon>
        <taxon>Aspergillaceae</taxon>
        <taxon>Penicillium</taxon>
    </lineage>
</organism>
<evidence type="ECO:0000256" key="11">
    <source>
        <dbReference type="SAM" id="Coils"/>
    </source>
</evidence>
<dbReference type="Proteomes" id="UP000595662">
    <property type="component" value="Chromosome 2"/>
</dbReference>
<keyword evidence="7" id="KW-0333">Golgi apparatus</keyword>
<dbReference type="Pfam" id="PF09177">
    <property type="entry name" value="STX6_10_61_N"/>
    <property type="match status" value="1"/>
</dbReference>
<feature type="domain" description="T-SNARE coiled-coil homology" evidence="13">
    <location>
        <begin position="150"/>
        <end position="212"/>
    </location>
</feature>
<keyword evidence="5" id="KW-0653">Protein transport</keyword>
<dbReference type="FunFam" id="1.20.5.110:FF:000006">
    <property type="entry name" value="Syntaxin 6"/>
    <property type="match status" value="1"/>
</dbReference>
<dbReference type="VEuPathDB" id="FungiDB:PDIP_49450"/>
<dbReference type="GeneID" id="26233262"/>
<dbReference type="InterPro" id="IPR000727">
    <property type="entry name" value="T_SNARE_dom"/>
</dbReference>
<name>A0A7T7BKU7_PENDI</name>
<keyword evidence="9 12" id="KW-0472">Membrane</keyword>
<feature type="transmembrane region" description="Helical" evidence="12">
    <location>
        <begin position="220"/>
        <end position="241"/>
    </location>
</feature>
<dbReference type="InterPro" id="IPR010989">
    <property type="entry name" value="SNARE"/>
</dbReference>
<dbReference type="SMART" id="SM00397">
    <property type="entry name" value="t_SNARE"/>
    <property type="match status" value="1"/>
</dbReference>
<dbReference type="AlphaFoldDB" id="A0A7T7BKU7"/>